<evidence type="ECO:0000313" key="1">
    <source>
        <dbReference type="EMBL" id="ANH51105.1"/>
    </source>
</evidence>
<accession>A0A173GD06</accession>
<dbReference type="InterPro" id="IPR024345">
    <property type="entry name" value="DNA_matur_Phage_T7-like"/>
</dbReference>
<dbReference type="EMBL" id="KX066068">
    <property type="protein sequence ID" value="ANH51105.1"/>
    <property type="molecule type" value="Genomic_DNA"/>
</dbReference>
<evidence type="ECO:0000313" key="2">
    <source>
        <dbReference type="Proteomes" id="UP000222360"/>
    </source>
</evidence>
<gene>
    <name evidence="1" type="ORF">VSW3_29</name>
</gene>
<keyword evidence="2" id="KW-1185">Reference proteome</keyword>
<dbReference type="OrthoDB" id="27774at10239"/>
<reference evidence="1 2" key="1">
    <citation type="submission" date="2016-04" db="EMBL/GenBank/DDBJ databases">
        <title>Complete genome of Pseudomonas fluorescens phage VSW-3.</title>
        <authorList>
            <person name="Zhang C.-J."/>
            <person name="Wei Y.-L."/>
            <person name="Ji X.-L."/>
        </authorList>
    </citation>
    <scope>NUCLEOTIDE SEQUENCE [LARGE SCALE GENOMIC DNA]</scope>
</reference>
<name>A0A173GD06_9CAUD</name>
<dbReference type="Proteomes" id="UP000222360">
    <property type="component" value="Segment"/>
</dbReference>
<protein>
    <submittedName>
        <fullName evidence="1">Uncharacterized protein</fullName>
    </submittedName>
</protein>
<dbReference type="Pfam" id="PF11123">
    <property type="entry name" value="DNA_Packaging_2"/>
    <property type="match status" value="1"/>
</dbReference>
<proteinExistence type="predicted"/>
<organism evidence="1 2">
    <name type="scientific">Pseudomonas phage VSW-3</name>
    <dbReference type="NCBI Taxonomy" id="1852562"/>
    <lineage>
        <taxon>Viruses</taxon>
        <taxon>Duplodnaviria</taxon>
        <taxon>Heunggongvirae</taxon>
        <taxon>Uroviricota</taxon>
        <taxon>Caudoviricetes</taxon>
        <taxon>Autographivirales</taxon>
        <taxon>Autonotataviridae</taxon>
        <taxon>Napahaivirus</taxon>
        <taxon>Napahaivirus VSW3</taxon>
    </lineage>
</organism>
<sequence>MAASEKTMGRLHEMFAQYLMDCMTRTGKDENGEEYDIPMTAAEAAVLRAFLKDNNIQADPDASTDIKALSAGLIAATDGTVSAEEMQAIFDDFETSPMRMQ</sequence>